<dbReference type="AlphaFoldDB" id="A0A6A6NXZ5"/>
<keyword evidence="2" id="KW-0812">Transmembrane</keyword>
<feature type="region of interest" description="Disordered" evidence="1">
    <location>
        <begin position="167"/>
        <end position="296"/>
    </location>
</feature>
<feature type="compositionally biased region" description="Low complexity" evidence="1">
    <location>
        <begin position="277"/>
        <end position="296"/>
    </location>
</feature>
<dbReference type="EMBL" id="MU001683">
    <property type="protein sequence ID" value="KAF2456428.1"/>
    <property type="molecule type" value="Genomic_DNA"/>
</dbReference>
<evidence type="ECO:0000313" key="6">
    <source>
        <dbReference type="Proteomes" id="UP000799766"/>
    </source>
</evidence>
<organism evidence="5 6">
    <name type="scientific">Lineolata rhizophorae</name>
    <dbReference type="NCBI Taxonomy" id="578093"/>
    <lineage>
        <taxon>Eukaryota</taxon>
        <taxon>Fungi</taxon>
        <taxon>Dikarya</taxon>
        <taxon>Ascomycota</taxon>
        <taxon>Pezizomycotina</taxon>
        <taxon>Dothideomycetes</taxon>
        <taxon>Dothideomycetes incertae sedis</taxon>
        <taxon>Lineolatales</taxon>
        <taxon>Lineolataceae</taxon>
        <taxon>Lineolata</taxon>
    </lineage>
</organism>
<keyword evidence="2" id="KW-0472">Membrane</keyword>
<feature type="compositionally biased region" description="Basic and acidic residues" evidence="1">
    <location>
        <begin position="252"/>
        <end position="274"/>
    </location>
</feature>
<evidence type="ECO:0000256" key="1">
    <source>
        <dbReference type="SAM" id="MobiDB-lite"/>
    </source>
</evidence>
<keyword evidence="2" id="KW-1133">Transmembrane helix</keyword>
<evidence type="ECO:0000256" key="3">
    <source>
        <dbReference type="SAM" id="SignalP"/>
    </source>
</evidence>
<sequence>MGPTMHLSRSALAAVASLLSLAATATALSLEYCSDFNTGQDSESMFWTWQSNGWCHDQCLGDYAFAVVQGNYCWCSDYIPANQEDTGDCDMDCPGFPDEKCGNVDEDLFGYIALPSVSPSGTMGPSPSSSEVPPSTKTSALQSATVYTFSFSSSTALVTPTSLSITYTPSTRRKRPTTSSVFTSESPVTSLRTSSLTSEQSPTAQPTSRSPSPTSSDEHGWTESRHDDGTSTELAPSPTSSKTPVTTSDPPRTTHDSTPDSTTDHEPVTTRDSTRGSTRNSTPTTDPTSSWTPTPVTSVEIITISGAAVTKTVTSTPTTPPEAATQRAERKLSGGAIAGIVIGVLGALALIALAVFFFCFYRRHRSGSDAGDDESAKQPPRRNTSVLSKVGLLSEKHSPASVAPTAIVPPVNLNNNGATSDSTDPNSPVSDKRASRPMFYDQRLNPSALMDLDNGSRSSMITMEDNRDYTRALNVRNPDPDGVSLASHQVQTPAAK</sequence>
<feature type="compositionally biased region" description="Polar residues" evidence="1">
    <location>
        <begin position="486"/>
        <end position="496"/>
    </location>
</feature>
<dbReference type="Pfam" id="PF01822">
    <property type="entry name" value="WSC"/>
    <property type="match status" value="1"/>
</dbReference>
<dbReference type="PROSITE" id="PS51212">
    <property type="entry name" value="WSC"/>
    <property type="match status" value="1"/>
</dbReference>
<feature type="domain" description="WSC" evidence="4">
    <location>
        <begin position="27"/>
        <end position="114"/>
    </location>
</feature>
<feature type="compositionally biased region" description="Polar residues" evidence="1">
    <location>
        <begin position="181"/>
        <end position="200"/>
    </location>
</feature>
<dbReference type="OrthoDB" id="2537459at2759"/>
<feature type="compositionally biased region" description="Low complexity" evidence="1">
    <location>
        <begin position="236"/>
        <end position="251"/>
    </location>
</feature>
<reference evidence="5" key="1">
    <citation type="journal article" date="2020" name="Stud. Mycol.">
        <title>101 Dothideomycetes genomes: a test case for predicting lifestyles and emergence of pathogens.</title>
        <authorList>
            <person name="Haridas S."/>
            <person name="Albert R."/>
            <person name="Binder M."/>
            <person name="Bloem J."/>
            <person name="Labutti K."/>
            <person name="Salamov A."/>
            <person name="Andreopoulos B."/>
            <person name="Baker S."/>
            <person name="Barry K."/>
            <person name="Bills G."/>
            <person name="Bluhm B."/>
            <person name="Cannon C."/>
            <person name="Castanera R."/>
            <person name="Culley D."/>
            <person name="Daum C."/>
            <person name="Ezra D."/>
            <person name="Gonzalez J."/>
            <person name="Henrissat B."/>
            <person name="Kuo A."/>
            <person name="Liang C."/>
            <person name="Lipzen A."/>
            <person name="Lutzoni F."/>
            <person name="Magnuson J."/>
            <person name="Mondo S."/>
            <person name="Nolan M."/>
            <person name="Ohm R."/>
            <person name="Pangilinan J."/>
            <person name="Park H.-J."/>
            <person name="Ramirez L."/>
            <person name="Alfaro M."/>
            <person name="Sun H."/>
            <person name="Tritt A."/>
            <person name="Yoshinaga Y."/>
            <person name="Zwiers L.-H."/>
            <person name="Turgeon B."/>
            <person name="Goodwin S."/>
            <person name="Spatafora J."/>
            <person name="Crous P."/>
            <person name="Grigoriev I."/>
        </authorList>
    </citation>
    <scope>NUCLEOTIDE SEQUENCE</scope>
    <source>
        <strain evidence="5">ATCC 16933</strain>
    </source>
</reference>
<dbReference type="InterPro" id="IPR002889">
    <property type="entry name" value="WSC_carb-bd"/>
</dbReference>
<feature type="region of interest" description="Disordered" evidence="1">
    <location>
        <begin position="472"/>
        <end position="496"/>
    </location>
</feature>
<feature type="chain" id="PRO_5025328835" description="WSC domain-containing protein" evidence="3">
    <location>
        <begin position="28"/>
        <end position="496"/>
    </location>
</feature>
<evidence type="ECO:0000313" key="5">
    <source>
        <dbReference type="EMBL" id="KAF2456428.1"/>
    </source>
</evidence>
<dbReference type="Proteomes" id="UP000799766">
    <property type="component" value="Unassembled WGS sequence"/>
</dbReference>
<feature type="compositionally biased region" description="Low complexity" evidence="1">
    <location>
        <begin position="201"/>
        <end position="215"/>
    </location>
</feature>
<feature type="signal peptide" evidence="3">
    <location>
        <begin position="1"/>
        <end position="27"/>
    </location>
</feature>
<feature type="region of interest" description="Disordered" evidence="1">
    <location>
        <begin position="398"/>
        <end position="437"/>
    </location>
</feature>
<protein>
    <recommendedName>
        <fullName evidence="4">WSC domain-containing protein</fullName>
    </recommendedName>
</protein>
<proteinExistence type="predicted"/>
<dbReference type="SMART" id="SM00321">
    <property type="entry name" value="WSC"/>
    <property type="match status" value="1"/>
</dbReference>
<keyword evidence="6" id="KW-1185">Reference proteome</keyword>
<feature type="compositionally biased region" description="Polar residues" evidence="1">
    <location>
        <begin position="412"/>
        <end position="429"/>
    </location>
</feature>
<gene>
    <name evidence="5" type="ORF">BDY21DRAFT_50342</name>
</gene>
<evidence type="ECO:0000256" key="2">
    <source>
        <dbReference type="SAM" id="Phobius"/>
    </source>
</evidence>
<accession>A0A6A6NXZ5</accession>
<evidence type="ECO:0000259" key="4">
    <source>
        <dbReference type="PROSITE" id="PS51212"/>
    </source>
</evidence>
<feature type="transmembrane region" description="Helical" evidence="2">
    <location>
        <begin position="336"/>
        <end position="361"/>
    </location>
</feature>
<keyword evidence="3" id="KW-0732">Signal</keyword>
<feature type="compositionally biased region" description="Basic and acidic residues" evidence="1">
    <location>
        <begin position="216"/>
        <end position="229"/>
    </location>
</feature>
<name>A0A6A6NXZ5_9PEZI</name>